<comment type="similarity">
    <text evidence="3">Belongs to the sirtuin family. Class III subfamily.</text>
</comment>
<dbReference type="Gene3D" id="3.40.50.1220">
    <property type="entry name" value="TPP-binding domain"/>
    <property type="match status" value="1"/>
</dbReference>
<comment type="catalytic activity">
    <reaction evidence="3">
        <text>N(6)-succinyl-L-lysyl-[protein] + NAD(+) + H2O = 2''-O-succinyl-ADP-D-ribose + nicotinamide + L-lysyl-[protein]</text>
        <dbReference type="Rhea" id="RHEA:47668"/>
        <dbReference type="Rhea" id="RHEA-COMP:9752"/>
        <dbReference type="Rhea" id="RHEA-COMP:11877"/>
        <dbReference type="ChEBI" id="CHEBI:15377"/>
        <dbReference type="ChEBI" id="CHEBI:17154"/>
        <dbReference type="ChEBI" id="CHEBI:29969"/>
        <dbReference type="ChEBI" id="CHEBI:57540"/>
        <dbReference type="ChEBI" id="CHEBI:87830"/>
        <dbReference type="ChEBI" id="CHEBI:87832"/>
    </reaction>
</comment>
<feature type="domain" description="Deacetylase sirtuin-type" evidence="5">
    <location>
        <begin position="21"/>
        <end position="270"/>
    </location>
</feature>
<dbReference type="GO" id="GO:0005737">
    <property type="term" value="C:cytoplasm"/>
    <property type="evidence" value="ECO:0007669"/>
    <property type="project" value="UniProtKB-SubCell"/>
</dbReference>
<dbReference type="Gene3D" id="3.30.1600.10">
    <property type="entry name" value="SIR2/SIRT2 'Small Domain"/>
    <property type="match status" value="1"/>
</dbReference>
<evidence type="ECO:0000259" key="5">
    <source>
        <dbReference type="PROSITE" id="PS50305"/>
    </source>
</evidence>
<evidence type="ECO:0000256" key="1">
    <source>
        <dbReference type="ARBA" id="ARBA00022679"/>
    </source>
</evidence>
<gene>
    <name evidence="6" type="primary">cobB_2</name>
    <name evidence="3" type="synonym">cobB</name>
    <name evidence="6" type="ORF">PEL8287_03186</name>
</gene>
<dbReference type="GO" id="GO:0036055">
    <property type="term" value="F:protein-succinyllysine desuccinylase activity"/>
    <property type="evidence" value="ECO:0007669"/>
    <property type="project" value="UniProtKB-UniRule"/>
</dbReference>
<name>A0A1Y5TAA1_9RHOB</name>
<accession>A0A1Y5TAA1</accession>
<dbReference type="HAMAP" id="MF_01121">
    <property type="entry name" value="Sirtuin_ClassIII"/>
    <property type="match status" value="1"/>
</dbReference>
<keyword evidence="2 3" id="KW-0520">NAD</keyword>
<feature type="binding site" evidence="3 4">
    <location>
        <position position="154"/>
    </location>
    <ligand>
        <name>Zn(2+)</name>
        <dbReference type="ChEBI" id="CHEBI:29105"/>
    </ligand>
</feature>
<dbReference type="InterPro" id="IPR026590">
    <property type="entry name" value="Ssirtuin_cat_dom"/>
</dbReference>
<keyword evidence="3" id="KW-0963">Cytoplasm</keyword>
<dbReference type="PROSITE" id="PS50305">
    <property type="entry name" value="SIRTUIN"/>
    <property type="match status" value="1"/>
</dbReference>
<keyword evidence="3 4" id="KW-0479">Metal-binding</keyword>
<dbReference type="InterPro" id="IPR029035">
    <property type="entry name" value="DHS-like_NAD/FAD-binding_dom"/>
</dbReference>
<comment type="subcellular location">
    <subcellularLocation>
        <location evidence="3">Cytoplasm</location>
    </subcellularLocation>
</comment>
<dbReference type="GO" id="GO:0036054">
    <property type="term" value="F:protein-malonyllysine demalonylase activity"/>
    <property type="evidence" value="ECO:0007669"/>
    <property type="project" value="InterPro"/>
</dbReference>
<proteinExistence type="inferred from homology"/>
<keyword evidence="3 4" id="KW-0862">Zinc</keyword>
<comment type="cofactor">
    <cofactor evidence="3">
        <name>Zn(2+)</name>
        <dbReference type="ChEBI" id="CHEBI:29105"/>
    </cofactor>
    <text evidence="3">Binds 1 zinc ion per subunit.</text>
</comment>
<dbReference type="GO" id="GO:0070403">
    <property type="term" value="F:NAD+ binding"/>
    <property type="evidence" value="ECO:0007669"/>
    <property type="project" value="UniProtKB-UniRule"/>
</dbReference>
<feature type="binding site" evidence="3 4">
    <location>
        <position position="176"/>
    </location>
    <ligand>
        <name>Zn(2+)</name>
        <dbReference type="ChEBI" id="CHEBI:29105"/>
    </ligand>
</feature>
<dbReference type="GO" id="GO:0008270">
    <property type="term" value="F:zinc ion binding"/>
    <property type="evidence" value="ECO:0007669"/>
    <property type="project" value="UniProtKB-UniRule"/>
</dbReference>
<feature type="binding site" evidence="3 4">
    <location>
        <position position="173"/>
    </location>
    <ligand>
        <name>Zn(2+)</name>
        <dbReference type="ChEBI" id="CHEBI:29105"/>
    </ligand>
</feature>
<evidence type="ECO:0000256" key="4">
    <source>
        <dbReference type="PROSITE-ProRule" id="PRU00236"/>
    </source>
</evidence>
<comment type="function">
    <text evidence="3">NAD-dependent lysine deacetylase and desuccinylase that specifically removes acetyl and succinyl groups on target proteins. Modulates the activities of several proteins which are inactive in their acylated form.</text>
</comment>
<keyword evidence="1" id="KW-0808">Transferase</keyword>
<evidence type="ECO:0000313" key="6">
    <source>
        <dbReference type="EMBL" id="SLN59090.1"/>
    </source>
</evidence>
<dbReference type="InterPro" id="IPR003000">
    <property type="entry name" value="Sirtuin"/>
</dbReference>
<dbReference type="InterPro" id="IPR050134">
    <property type="entry name" value="NAD-dep_sirtuin_deacylases"/>
</dbReference>
<organism evidence="6 7">
    <name type="scientific">Roseovarius litorisediminis</name>
    <dbReference type="NCBI Taxonomy" id="1312363"/>
    <lineage>
        <taxon>Bacteria</taxon>
        <taxon>Pseudomonadati</taxon>
        <taxon>Pseudomonadota</taxon>
        <taxon>Alphaproteobacteria</taxon>
        <taxon>Rhodobacterales</taxon>
        <taxon>Roseobacteraceae</taxon>
        <taxon>Roseovarius</taxon>
    </lineage>
</organism>
<dbReference type="Pfam" id="PF02146">
    <property type="entry name" value="SIR2"/>
    <property type="match status" value="1"/>
</dbReference>
<feature type="binding site" evidence="3">
    <location>
        <begin position="212"/>
        <end position="214"/>
    </location>
    <ligand>
        <name>NAD(+)</name>
        <dbReference type="ChEBI" id="CHEBI:57540"/>
    </ligand>
</feature>
<feature type="binding site" evidence="3">
    <location>
        <begin position="238"/>
        <end position="240"/>
    </location>
    <ligand>
        <name>NAD(+)</name>
        <dbReference type="ChEBI" id="CHEBI:57540"/>
    </ligand>
</feature>
<keyword evidence="7" id="KW-1185">Reference proteome</keyword>
<dbReference type="InterPro" id="IPR027546">
    <property type="entry name" value="Sirtuin_class_III"/>
</dbReference>
<reference evidence="6 7" key="1">
    <citation type="submission" date="2017-03" db="EMBL/GenBank/DDBJ databases">
        <authorList>
            <person name="Afonso C.L."/>
            <person name="Miller P.J."/>
            <person name="Scott M.A."/>
            <person name="Spackman E."/>
            <person name="Goraichik I."/>
            <person name="Dimitrov K.M."/>
            <person name="Suarez D.L."/>
            <person name="Swayne D.E."/>
        </authorList>
    </citation>
    <scope>NUCLEOTIDE SEQUENCE [LARGE SCALE GENOMIC DNA]</scope>
    <source>
        <strain evidence="6 7">CECT 8287</strain>
    </source>
</reference>
<feature type="binding site" evidence="3">
    <location>
        <position position="93"/>
    </location>
    <ligand>
        <name>substrate</name>
    </ligand>
</feature>
<dbReference type="Proteomes" id="UP000193827">
    <property type="component" value="Unassembled WGS sequence"/>
</dbReference>
<feature type="binding site" evidence="3 4">
    <location>
        <position position="157"/>
    </location>
    <ligand>
        <name>Zn(2+)</name>
        <dbReference type="ChEBI" id="CHEBI:29105"/>
    </ligand>
</feature>
<dbReference type="SUPFAM" id="SSF52467">
    <property type="entry name" value="DHS-like NAD/FAD-binding domain"/>
    <property type="match status" value="1"/>
</dbReference>
<dbReference type="GO" id="GO:0017136">
    <property type="term" value="F:histone deacetylase activity, NAD-dependent"/>
    <property type="evidence" value="ECO:0007669"/>
    <property type="project" value="TreeGrafter"/>
</dbReference>
<feature type="binding site" evidence="3">
    <location>
        <begin position="128"/>
        <end position="131"/>
    </location>
    <ligand>
        <name>NAD(+)</name>
        <dbReference type="ChEBI" id="CHEBI:57540"/>
    </ligand>
</feature>
<sequence length="270" mass="29766">MNWVRITKHWKIPAIGSIYFSTLAPKLSFDFIRKIQRNYGMKKIVILTGAGISAESGLGTFRDEGGLWAKHRIEDVATPEAFARDPALVHRFYNTRRAQAVQAQPNAAHLALARLEAGFDGDVLIITQNVDDLHDRAGSRNVVQMHGALTGALCQVCGFRWKAPMEMRPSDTCPACKKQTTRPDIVWFGEVPYGMSVIDPALASADIFASIGTSGQVYPAAAYAQHARRMGARTVELNLEPSANARDFDQRFLGPASEIVPRWVDDLLTA</sequence>
<evidence type="ECO:0000313" key="7">
    <source>
        <dbReference type="Proteomes" id="UP000193827"/>
    </source>
</evidence>
<dbReference type="PANTHER" id="PTHR11085">
    <property type="entry name" value="NAD-DEPENDENT PROTEIN DEACYLASE SIRTUIN-5, MITOCHONDRIAL-RELATED"/>
    <property type="match status" value="1"/>
</dbReference>
<feature type="binding site" evidence="3">
    <location>
        <position position="96"/>
    </location>
    <ligand>
        <name>substrate</name>
    </ligand>
</feature>
<feature type="binding site" evidence="3">
    <location>
        <position position="256"/>
    </location>
    <ligand>
        <name>NAD(+)</name>
        <dbReference type="ChEBI" id="CHEBI:57540"/>
    </ligand>
</feature>
<keyword evidence="6" id="KW-0378">Hydrolase</keyword>
<dbReference type="InterPro" id="IPR026591">
    <property type="entry name" value="Sirtuin_cat_small_dom_sf"/>
</dbReference>
<feature type="active site" description="Proton acceptor" evidence="3 4">
    <location>
        <position position="146"/>
    </location>
</feature>
<dbReference type="EC" id="2.3.1.286" evidence="3"/>
<evidence type="ECO:0000256" key="3">
    <source>
        <dbReference type="HAMAP-Rule" id="MF_01121"/>
    </source>
</evidence>
<comment type="domain">
    <text evidence="3">2 residues (Tyr-93 and Arg-96) present in a large hydrophobic pocket are probably involved in substrate specificity. They are important for desuccinylation activity, but dispensable for deacetylation activity.</text>
</comment>
<dbReference type="EMBL" id="FWFL01000009">
    <property type="protein sequence ID" value="SLN59090.1"/>
    <property type="molecule type" value="Genomic_DNA"/>
</dbReference>
<feature type="binding site" evidence="3">
    <location>
        <begin position="49"/>
        <end position="68"/>
    </location>
    <ligand>
        <name>NAD(+)</name>
        <dbReference type="ChEBI" id="CHEBI:57540"/>
    </ligand>
</feature>
<dbReference type="PANTHER" id="PTHR11085:SF4">
    <property type="entry name" value="NAD-DEPENDENT PROTEIN DEACYLASE"/>
    <property type="match status" value="1"/>
</dbReference>
<dbReference type="CDD" id="cd01412">
    <property type="entry name" value="SIRT5_Af1_CobB"/>
    <property type="match status" value="1"/>
</dbReference>
<evidence type="ECO:0000256" key="2">
    <source>
        <dbReference type="ARBA" id="ARBA00023027"/>
    </source>
</evidence>
<comment type="catalytic activity">
    <reaction evidence="3">
        <text>N(6)-acetyl-L-lysyl-[protein] + NAD(+) + H2O = 2''-O-acetyl-ADP-D-ribose + nicotinamide + L-lysyl-[protein]</text>
        <dbReference type="Rhea" id="RHEA:43636"/>
        <dbReference type="Rhea" id="RHEA-COMP:9752"/>
        <dbReference type="Rhea" id="RHEA-COMP:10731"/>
        <dbReference type="ChEBI" id="CHEBI:15377"/>
        <dbReference type="ChEBI" id="CHEBI:17154"/>
        <dbReference type="ChEBI" id="CHEBI:29969"/>
        <dbReference type="ChEBI" id="CHEBI:57540"/>
        <dbReference type="ChEBI" id="CHEBI:61930"/>
        <dbReference type="ChEBI" id="CHEBI:83767"/>
        <dbReference type="EC" id="2.3.1.286"/>
    </reaction>
</comment>
<dbReference type="AlphaFoldDB" id="A0A1Y5TAA1"/>
<protein>
    <recommendedName>
        <fullName evidence="3">NAD-dependent protein deacylase</fullName>
        <ecNumber evidence="3">2.3.1.286</ecNumber>
    </recommendedName>
    <alternativeName>
        <fullName evidence="3">Regulatory protein SIR2 homolog</fullName>
    </alternativeName>
</protein>